<name>A0A0F9DNG6_9ZZZZ</name>
<evidence type="ECO:0000313" key="1">
    <source>
        <dbReference type="EMBL" id="KKL55341.1"/>
    </source>
</evidence>
<dbReference type="Gene3D" id="3.40.50.450">
    <property type="match status" value="1"/>
</dbReference>
<organism evidence="1">
    <name type="scientific">marine sediment metagenome</name>
    <dbReference type="NCBI Taxonomy" id="412755"/>
    <lineage>
        <taxon>unclassified sequences</taxon>
        <taxon>metagenomes</taxon>
        <taxon>ecological metagenomes</taxon>
    </lineage>
</organism>
<comment type="caution">
    <text evidence="1">The sequence shown here is derived from an EMBL/GenBank/DDBJ whole genome shotgun (WGS) entry which is preliminary data.</text>
</comment>
<proteinExistence type="predicted"/>
<reference evidence="1" key="1">
    <citation type="journal article" date="2015" name="Nature">
        <title>Complex archaea that bridge the gap between prokaryotes and eukaryotes.</title>
        <authorList>
            <person name="Spang A."/>
            <person name="Saw J.H."/>
            <person name="Jorgensen S.L."/>
            <person name="Zaremba-Niedzwiedzka K."/>
            <person name="Martijn J."/>
            <person name="Lind A.E."/>
            <person name="van Eijk R."/>
            <person name="Schleper C."/>
            <person name="Guy L."/>
            <person name="Ettema T.J."/>
        </authorList>
    </citation>
    <scope>NUCLEOTIDE SEQUENCE</scope>
</reference>
<sequence length="148" mass="16814">LVKIYIAASWKHEHAVRMLTDLLRARGWTVFSFVEKAGRDEDLAKNQKRDTFDEWVWSQAGDDKFHWDTDSCTHVDLVIYLGPSGTDAWAEVGAAWAAGVPVVGLHAKGEQAGLMRRMMTKWYNNHTEMLDEIAEIHSSPNSVKEKQT</sequence>
<dbReference type="AlphaFoldDB" id="A0A0F9DNG6"/>
<feature type="non-terminal residue" evidence="1">
    <location>
        <position position="1"/>
    </location>
</feature>
<dbReference type="SUPFAM" id="SSF52309">
    <property type="entry name" value="N-(deoxy)ribosyltransferase-like"/>
    <property type="match status" value="1"/>
</dbReference>
<protein>
    <recommendedName>
        <fullName evidence="2">Nucleoside 2-deoxyribosyltransferase</fullName>
    </recommendedName>
</protein>
<accession>A0A0F9DNG6</accession>
<gene>
    <name evidence="1" type="ORF">LCGC14_2256360</name>
</gene>
<evidence type="ECO:0008006" key="2">
    <source>
        <dbReference type="Google" id="ProtNLM"/>
    </source>
</evidence>
<dbReference type="EMBL" id="LAZR01030872">
    <property type="protein sequence ID" value="KKL55341.1"/>
    <property type="molecule type" value="Genomic_DNA"/>
</dbReference>